<organism evidence="1 2">
    <name type="scientific">Rhipicephalus sanguineus</name>
    <name type="common">Brown dog tick</name>
    <name type="synonym">Ixodes sanguineus</name>
    <dbReference type="NCBI Taxonomy" id="34632"/>
    <lineage>
        <taxon>Eukaryota</taxon>
        <taxon>Metazoa</taxon>
        <taxon>Ecdysozoa</taxon>
        <taxon>Arthropoda</taxon>
        <taxon>Chelicerata</taxon>
        <taxon>Arachnida</taxon>
        <taxon>Acari</taxon>
        <taxon>Parasitiformes</taxon>
        <taxon>Ixodida</taxon>
        <taxon>Ixodoidea</taxon>
        <taxon>Ixodidae</taxon>
        <taxon>Rhipicephalinae</taxon>
        <taxon>Rhipicephalus</taxon>
        <taxon>Rhipicephalus</taxon>
    </lineage>
</organism>
<dbReference type="VEuPathDB" id="VectorBase:RSAN_028879"/>
<evidence type="ECO:0000313" key="2">
    <source>
        <dbReference type="Proteomes" id="UP000821837"/>
    </source>
</evidence>
<dbReference type="Proteomes" id="UP000821837">
    <property type="component" value="Chromosome 3"/>
</dbReference>
<sequence length="253" mass="28067">MDIQSDFDRLPDMVIESALDTLGITDCLRASINAFLAGRTLWVRVGRAVSDPMPVITGVLQSSVLSPFLFNLVLAGLPAMLPVDKRYPTLCSLYIDDVALWGNRLVVSPTKTEALLVHPRVTARRAIPSLVLGDQTIPWSQAVTYLGLRINHHLTWIPAVKLATFKATMVQTALYEGAATAVRTNALPLVQLAPHRKEQLERQQGMAIRRFMGLPRQSPVPASVPYWRRPRRSLGFSLCCARRCIMWTVSTGP</sequence>
<dbReference type="EMBL" id="JABSTV010001249">
    <property type="protein sequence ID" value="KAH7963014.1"/>
    <property type="molecule type" value="Genomic_DNA"/>
</dbReference>
<protein>
    <recommendedName>
        <fullName evidence="3">Tick transposon</fullName>
    </recommendedName>
</protein>
<accession>A0A9D4T054</accession>
<proteinExistence type="predicted"/>
<reference evidence="1" key="2">
    <citation type="submission" date="2021-09" db="EMBL/GenBank/DDBJ databases">
        <authorList>
            <person name="Jia N."/>
            <person name="Wang J."/>
            <person name="Shi W."/>
            <person name="Du L."/>
            <person name="Sun Y."/>
            <person name="Zhan W."/>
            <person name="Jiang J."/>
            <person name="Wang Q."/>
            <person name="Zhang B."/>
            <person name="Ji P."/>
            <person name="Sakyi L.B."/>
            <person name="Cui X."/>
            <person name="Yuan T."/>
            <person name="Jiang B."/>
            <person name="Yang W."/>
            <person name="Lam T.T.-Y."/>
            <person name="Chang Q."/>
            <person name="Ding S."/>
            <person name="Wang X."/>
            <person name="Zhu J."/>
            <person name="Ruan X."/>
            <person name="Zhao L."/>
            <person name="Wei J."/>
            <person name="Que T."/>
            <person name="Du C."/>
            <person name="Cheng J."/>
            <person name="Dai P."/>
            <person name="Han X."/>
            <person name="Huang E."/>
            <person name="Gao Y."/>
            <person name="Liu J."/>
            <person name="Shao H."/>
            <person name="Ye R."/>
            <person name="Li L."/>
            <person name="Wei W."/>
            <person name="Wang X."/>
            <person name="Wang C."/>
            <person name="Huo Q."/>
            <person name="Li W."/>
            <person name="Guo W."/>
            <person name="Chen H."/>
            <person name="Chen S."/>
            <person name="Zhou L."/>
            <person name="Zhou L."/>
            <person name="Ni X."/>
            <person name="Tian J."/>
            <person name="Zhou Y."/>
            <person name="Sheng Y."/>
            <person name="Liu T."/>
            <person name="Pan Y."/>
            <person name="Xia L."/>
            <person name="Li J."/>
            <person name="Zhao F."/>
            <person name="Cao W."/>
        </authorList>
    </citation>
    <scope>NUCLEOTIDE SEQUENCE</scope>
    <source>
        <strain evidence="1">Rsan-2018</strain>
        <tissue evidence="1">Larvae</tissue>
    </source>
</reference>
<gene>
    <name evidence="1" type="ORF">HPB52_019248</name>
</gene>
<reference evidence="1" key="1">
    <citation type="journal article" date="2020" name="Cell">
        <title>Large-Scale Comparative Analyses of Tick Genomes Elucidate Their Genetic Diversity and Vector Capacities.</title>
        <authorList>
            <consortium name="Tick Genome and Microbiome Consortium (TIGMIC)"/>
            <person name="Jia N."/>
            <person name="Wang J."/>
            <person name="Shi W."/>
            <person name="Du L."/>
            <person name="Sun Y."/>
            <person name="Zhan W."/>
            <person name="Jiang J.F."/>
            <person name="Wang Q."/>
            <person name="Zhang B."/>
            <person name="Ji P."/>
            <person name="Bell-Sakyi L."/>
            <person name="Cui X.M."/>
            <person name="Yuan T.T."/>
            <person name="Jiang B.G."/>
            <person name="Yang W.F."/>
            <person name="Lam T.T."/>
            <person name="Chang Q.C."/>
            <person name="Ding S.J."/>
            <person name="Wang X.J."/>
            <person name="Zhu J.G."/>
            <person name="Ruan X.D."/>
            <person name="Zhao L."/>
            <person name="Wei J.T."/>
            <person name="Ye R.Z."/>
            <person name="Que T.C."/>
            <person name="Du C.H."/>
            <person name="Zhou Y.H."/>
            <person name="Cheng J.X."/>
            <person name="Dai P.F."/>
            <person name="Guo W.B."/>
            <person name="Han X.H."/>
            <person name="Huang E.J."/>
            <person name="Li L.F."/>
            <person name="Wei W."/>
            <person name="Gao Y.C."/>
            <person name="Liu J.Z."/>
            <person name="Shao H.Z."/>
            <person name="Wang X."/>
            <person name="Wang C.C."/>
            <person name="Yang T.C."/>
            <person name="Huo Q.B."/>
            <person name="Li W."/>
            <person name="Chen H.Y."/>
            <person name="Chen S.E."/>
            <person name="Zhou L.G."/>
            <person name="Ni X.B."/>
            <person name="Tian J.H."/>
            <person name="Sheng Y."/>
            <person name="Liu T."/>
            <person name="Pan Y.S."/>
            <person name="Xia L.Y."/>
            <person name="Li J."/>
            <person name="Zhao F."/>
            <person name="Cao W.C."/>
        </authorList>
    </citation>
    <scope>NUCLEOTIDE SEQUENCE</scope>
    <source>
        <strain evidence="1">Rsan-2018</strain>
    </source>
</reference>
<comment type="caution">
    <text evidence="1">The sequence shown here is derived from an EMBL/GenBank/DDBJ whole genome shotgun (WGS) entry which is preliminary data.</text>
</comment>
<evidence type="ECO:0000313" key="1">
    <source>
        <dbReference type="EMBL" id="KAH7963014.1"/>
    </source>
</evidence>
<keyword evidence="2" id="KW-1185">Reference proteome</keyword>
<name>A0A9D4T054_RHISA</name>
<dbReference type="AlphaFoldDB" id="A0A9D4T054"/>
<dbReference type="PANTHER" id="PTHR33332">
    <property type="entry name" value="REVERSE TRANSCRIPTASE DOMAIN-CONTAINING PROTEIN"/>
    <property type="match status" value="1"/>
</dbReference>
<evidence type="ECO:0008006" key="3">
    <source>
        <dbReference type="Google" id="ProtNLM"/>
    </source>
</evidence>